<dbReference type="InterPro" id="IPR043502">
    <property type="entry name" value="DNA/RNA_pol_sf"/>
</dbReference>
<dbReference type="InterPro" id="IPR017961">
    <property type="entry name" value="DNA_pol_Y-fam_little_finger"/>
</dbReference>
<dbReference type="Gene3D" id="3.40.1170.60">
    <property type="match status" value="1"/>
</dbReference>
<keyword evidence="5 15" id="KW-0808">Transferase</keyword>
<evidence type="ECO:0000256" key="5">
    <source>
        <dbReference type="ARBA" id="ARBA00022679"/>
    </source>
</evidence>
<dbReference type="InterPro" id="IPR053848">
    <property type="entry name" value="IMS_HHH_1"/>
</dbReference>
<evidence type="ECO:0000313" key="18">
    <source>
        <dbReference type="EMBL" id="MDU0114019.1"/>
    </source>
</evidence>
<feature type="signal peptide" evidence="16">
    <location>
        <begin position="1"/>
        <end position="20"/>
    </location>
</feature>
<organism evidence="18 19">
    <name type="scientific">Psychrosphaera aquimarina</name>
    <dbReference type="NCBI Taxonomy" id="2044854"/>
    <lineage>
        <taxon>Bacteria</taxon>
        <taxon>Pseudomonadati</taxon>
        <taxon>Pseudomonadota</taxon>
        <taxon>Gammaproteobacteria</taxon>
        <taxon>Alteromonadales</taxon>
        <taxon>Pseudoalteromonadaceae</taxon>
        <taxon>Psychrosphaera</taxon>
    </lineage>
</organism>
<dbReference type="Gene3D" id="3.30.1490.100">
    <property type="entry name" value="DNA polymerase, Y-family, little finger domain"/>
    <property type="match status" value="1"/>
</dbReference>
<dbReference type="InterPro" id="IPR001126">
    <property type="entry name" value="UmuC"/>
</dbReference>
<dbReference type="CDD" id="cd03586">
    <property type="entry name" value="PolY_Pol_IV_kappa"/>
    <property type="match status" value="1"/>
</dbReference>
<keyword evidence="3 15" id="KW-0515">Mutator protein</keyword>
<keyword evidence="7 15" id="KW-0235">DNA replication</keyword>
<dbReference type="Proteomes" id="UP001257914">
    <property type="component" value="Unassembled WGS sequence"/>
</dbReference>
<evidence type="ECO:0000256" key="6">
    <source>
        <dbReference type="ARBA" id="ARBA00022695"/>
    </source>
</evidence>
<dbReference type="Pfam" id="PF00817">
    <property type="entry name" value="IMS"/>
    <property type="match status" value="1"/>
</dbReference>
<feature type="site" description="Substrate discrimination" evidence="15">
    <location>
        <position position="19"/>
    </location>
</feature>
<dbReference type="SUPFAM" id="SSF56672">
    <property type="entry name" value="DNA/RNA polymerases"/>
    <property type="match status" value="1"/>
</dbReference>
<evidence type="ECO:0000256" key="16">
    <source>
        <dbReference type="SAM" id="SignalP"/>
    </source>
</evidence>
<comment type="function">
    <text evidence="15">Poorly processive, error-prone DNA polymerase involved in untargeted mutagenesis. Copies undamaged DNA at stalled replication forks, which arise in vivo from mismatched or misaligned primer ends. These misaligned primers can be extended by PolIV. Exhibits no 3'-5' exonuclease (proofreading) activity. May be involved in translesional synthesis, in conjunction with the beta clamp from PolIII.</text>
</comment>
<evidence type="ECO:0000256" key="9">
    <source>
        <dbReference type="ARBA" id="ARBA00022763"/>
    </source>
</evidence>
<evidence type="ECO:0000256" key="15">
    <source>
        <dbReference type="HAMAP-Rule" id="MF_01113"/>
    </source>
</evidence>
<keyword evidence="4 15" id="KW-0963">Cytoplasm</keyword>
<accession>A0ABU3R2W1</accession>
<keyword evidence="10 15" id="KW-0460">Magnesium</keyword>
<feature type="binding site" evidence="15">
    <location>
        <position position="108"/>
    </location>
    <ligand>
        <name>Mg(2+)</name>
        <dbReference type="ChEBI" id="CHEBI:18420"/>
    </ligand>
</feature>
<dbReference type="PANTHER" id="PTHR11076:SF33">
    <property type="entry name" value="DNA POLYMERASE KAPPA"/>
    <property type="match status" value="1"/>
</dbReference>
<comment type="subcellular location">
    <subcellularLocation>
        <location evidence="1 15">Cytoplasm</location>
    </subcellularLocation>
</comment>
<dbReference type="InterPro" id="IPR022880">
    <property type="entry name" value="DNApol_IV"/>
</dbReference>
<dbReference type="GO" id="GO:0003887">
    <property type="term" value="F:DNA-directed DNA polymerase activity"/>
    <property type="evidence" value="ECO:0007669"/>
    <property type="project" value="UniProtKB-EC"/>
</dbReference>
<comment type="caution">
    <text evidence="15">Lacks conserved residue(s) required for the propagation of feature annotation.</text>
</comment>
<sequence>MGIFLFVTLLTFFTRGFSDAAVEMRENPALKNIPIAVGGDSERGVLCTSNYLARQYGVRAAMSSRKAKLLCPELQIIPMQMALYKSISNQIRDIFRQYTDLIEPLSLDEAYLDVTNCTLFGGSATLIAQDILNKIYLETGLTASAGVSVNKFIAKVASDFNKPNGMCVVPPNKIIEFVQQLPVKAIPGVGKVMQKKLNQYGIQFCADLERFSIKELEQKFGKMGISLFNRIRGVDDRPVCNHRESKTTSVETTFDQDIKVEQINTELLNKLTQRLYQRLEKENKPIAKLQVKLKFDDFISKTKETQHTCVNIDLCHEMLIEIAKQRPVNKIRLIGIGVGYGKEPIQQLQLFAQPNGL</sequence>
<dbReference type="Pfam" id="PF11799">
    <property type="entry name" value="IMS_C"/>
    <property type="match status" value="1"/>
</dbReference>
<dbReference type="HAMAP" id="MF_01113">
    <property type="entry name" value="DNApol_IV"/>
    <property type="match status" value="1"/>
</dbReference>
<dbReference type="Gene3D" id="3.30.70.270">
    <property type="match status" value="1"/>
</dbReference>
<keyword evidence="12 15" id="KW-0238">DNA-binding</keyword>
<evidence type="ECO:0000256" key="13">
    <source>
        <dbReference type="ARBA" id="ARBA00023204"/>
    </source>
</evidence>
<evidence type="ECO:0000313" key="19">
    <source>
        <dbReference type="Proteomes" id="UP001257914"/>
    </source>
</evidence>
<dbReference type="InterPro" id="IPR043128">
    <property type="entry name" value="Rev_trsase/Diguanyl_cyclase"/>
</dbReference>
<keyword evidence="6 15" id="KW-0548">Nucleotidyltransferase</keyword>
<comment type="catalytic activity">
    <reaction evidence="14 15">
        <text>DNA(n) + a 2'-deoxyribonucleoside 5'-triphosphate = DNA(n+1) + diphosphate</text>
        <dbReference type="Rhea" id="RHEA:22508"/>
        <dbReference type="Rhea" id="RHEA-COMP:17339"/>
        <dbReference type="Rhea" id="RHEA-COMP:17340"/>
        <dbReference type="ChEBI" id="CHEBI:33019"/>
        <dbReference type="ChEBI" id="CHEBI:61560"/>
        <dbReference type="ChEBI" id="CHEBI:173112"/>
        <dbReference type="EC" id="2.7.7.7"/>
    </reaction>
</comment>
<gene>
    <name evidence="15 18" type="primary">dinB</name>
    <name evidence="18" type="ORF">RT723_13620</name>
</gene>
<comment type="subunit">
    <text evidence="15">Monomer.</text>
</comment>
<reference evidence="18 19" key="1">
    <citation type="submission" date="2023-10" db="EMBL/GenBank/DDBJ databases">
        <title>Psychrosphaera aquimaarina strain SW33 isolated from seawater.</title>
        <authorList>
            <person name="Bayburt H."/>
            <person name="Kim J.M."/>
            <person name="Choi B.J."/>
            <person name="Jeon C.O."/>
        </authorList>
    </citation>
    <scope>NUCLEOTIDE SEQUENCE [LARGE SCALE GENOMIC DNA]</scope>
    <source>
        <strain evidence="18 19">KCTC 52743</strain>
    </source>
</reference>
<name>A0ABU3R2W1_9GAMM</name>
<evidence type="ECO:0000256" key="11">
    <source>
        <dbReference type="ARBA" id="ARBA00022932"/>
    </source>
</evidence>
<evidence type="ECO:0000259" key="17">
    <source>
        <dbReference type="PROSITE" id="PS50173"/>
    </source>
</evidence>
<evidence type="ECO:0000256" key="14">
    <source>
        <dbReference type="ARBA" id="ARBA00049244"/>
    </source>
</evidence>
<evidence type="ECO:0000256" key="4">
    <source>
        <dbReference type="ARBA" id="ARBA00022490"/>
    </source>
</evidence>
<feature type="chain" id="PRO_5047061585" description="DNA polymerase IV" evidence="16">
    <location>
        <begin position="21"/>
        <end position="357"/>
    </location>
</feature>
<keyword evidence="19" id="KW-1185">Reference proteome</keyword>
<feature type="active site" evidence="15">
    <location>
        <position position="109"/>
    </location>
</feature>
<evidence type="ECO:0000256" key="8">
    <source>
        <dbReference type="ARBA" id="ARBA00022723"/>
    </source>
</evidence>
<comment type="caution">
    <text evidence="18">The sequence shown here is derived from an EMBL/GenBank/DDBJ whole genome shotgun (WGS) entry which is preliminary data.</text>
</comment>
<keyword evidence="13 15" id="KW-0234">DNA repair</keyword>
<evidence type="ECO:0000256" key="3">
    <source>
        <dbReference type="ARBA" id="ARBA00022457"/>
    </source>
</evidence>
<dbReference type="SUPFAM" id="SSF100879">
    <property type="entry name" value="Lesion bypass DNA polymerase (Y-family), little finger domain"/>
    <property type="match status" value="1"/>
</dbReference>
<evidence type="ECO:0000256" key="10">
    <source>
        <dbReference type="ARBA" id="ARBA00022842"/>
    </source>
</evidence>
<dbReference type="RefSeq" id="WP_315947607.1">
    <property type="nucleotide sequence ID" value="NZ_JAWCUA010000010.1"/>
</dbReference>
<dbReference type="InterPro" id="IPR036775">
    <property type="entry name" value="DNA_pol_Y-fam_lit_finger_sf"/>
</dbReference>
<feature type="domain" description="UmuC" evidence="17">
    <location>
        <begin position="20"/>
        <end position="190"/>
    </location>
</feature>
<dbReference type="NCBIfam" id="NF002677">
    <property type="entry name" value="PRK02406.1"/>
    <property type="match status" value="1"/>
</dbReference>
<keyword evidence="8 15" id="KW-0479">Metal-binding</keyword>
<keyword evidence="16" id="KW-0732">Signal</keyword>
<keyword evidence="11 15" id="KW-0239">DNA-directed DNA polymerase</keyword>
<evidence type="ECO:0000256" key="2">
    <source>
        <dbReference type="ARBA" id="ARBA00010945"/>
    </source>
</evidence>
<keyword evidence="9 15" id="KW-0227">DNA damage</keyword>
<comment type="similarity">
    <text evidence="2 15">Belongs to the DNA polymerase type-Y family.</text>
</comment>
<dbReference type="PANTHER" id="PTHR11076">
    <property type="entry name" value="DNA REPAIR POLYMERASE UMUC / TRANSFERASE FAMILY MEMBER"/>
    <property type="match status" value="1"/>
</dbReference>
<dbReference type="EMBL" id="JAWCUA010000010">
    <property type="protein sequence ID" value="MDU0114019.1"/>
    <property type="molecule type" value="Genomic_DNA"/>
</dbReference>
<protein>
    <recommendedName>
        <fullName evidence="15">DNA polymerase IV</fullName>
        <shortName evidence="15">Pol IV</shortName>
        <ecNumber evidence="15">2.7.7.7</ecNumber>
    </recommendedName>
</protein>
<dbReference type="PROSITE" id="PS50173">
    <property type="entry name" value="UMUC"/>
    <property type="match status" value="1"/>
</dbReference>
<evidence type="ECO:0000256" key="7">
    <source>
        <dbReference type="ARBA" id="ARBA00022705"/>
    </source>
</evidence>
<comment type="cofactor">
    <cofactor evidence="15">
        <name>Mg(2+)</name>
        <dbReference type="ChEBI" id="CHEBI:18420"/>
    </cofactor>
    <text evidence="15">Binds 2 magnesium ions per subunit.</text>
</comment>
<evidence type="ECO:0000256" key="1">
    <source>
        <dbReference type="ARBA" id="ARBA00004496"/>
    </source>
</evidence>
<dbReference type="EC" id="2.7.7.7" evidence="15"/>
<dbReference type="Pfam" id="PF21999">
    <property type="entry name" value="IMS_HHH_1"/>
    <property type="match status" value="1"/>
</dbReference>
<proteinExistence type="inferred from homology"/>
<dbReference type="InterPro" id="IPR050116">
    <property type="entry name" value="DNA_polymerase-Y"/>
</dbReference>
<dbReference type="Gene3D" id="1.10.150.20">
    <property type="entry name" value="5' to 3' exonuclease, C-terminal subdomain"/>
    <property type="match status" value="1"/>
</dbReference>
<evidence type="ECO:0000256" key="12">
    <source>
        <dbReference type="ARBA" id="ARBA00023125"/>
    </source>
</evidence>